<keyword evidence="2" id="KW-1185">Reference proteome</keyword>
<dbReference type="PANTHER" id="PTHR37833">
    <property type="entry name" value="LIPOPROTEIN-RELATED"/>
    <property type="match status" value="1"/>
</dbReference>
<dbReference type="InterPro" id="IPR011467">
    <property type="entry name" value="DUF1573"/>
</dbReference>
<reference evidence="2" key="1">
    <citation type="submission" date="2016-10" db="EMBL/GenBank/DDBJ databases">
        <authorList>
            <person name="Varghese N."/>
            <person name="Submissions S."/>
        </authorList>
    </citation>
    <scope>NUCLEOTIDE SEQUENCE [LARGE SCALE GENOMIC DNA]</scope>
    <source>
        <strain evidence="2">DSM 23313</strain>
    </source>
</reference>
<evidence type="ECO:0000313" key="2">
    <source>
        <dbReference type="Proteomes" id="UP000243588"/>
    </source>
</evidence>
<proteinExistence type="predicted"/>
<dbReference type="AlphaFoldDB" id="A0A1G8ES74"/>
<dbReference type="EMBL" id="FNDQ01000012">
    <property type="protein sequence ID" value="SDH72700.1"/>
    <property type="molecule type" value="Genomic_DNA"/>
</dbReference>
<dbReference type="RefSeq" id="WP_090408697.1">
    <property type="nucleotide sequence ID" value="NZ_FNDQ01000012.1"/>
</dbReference>
<dbReference type="InterPro" id="IPR013783">
    <property type="entry name" value="Ig-like_fold"/>
</dbReference>
<protein>
    <recommendedName>
        <fullName evidence="3">DUF1573 domain-containing protein</fullName>
    </recommendedName>
</protein>
<sequence>MKKAILLTLGLAFVAVSCKDTDASSRIDPEKAAEIVASNKEQGVYPKVTFDRLVHDFGDIENNEAVTTEFELKNEGDADLIIINASASCGCTVPEYQKTPIKPGETSKLKVRFQTGAQGQQSKTVTLVTNSEKGEEVLSIKANVAARNE</sequence>
<gene>
    <name evidence="1" type="ORF">SAMN05421818_11246</name>
</gene>
<dbReference type="PROSITE" id="PS51257">
    <property type="entry name" value="PROKAR_LIPOPROTEIN"/>
    <property type="match status" value="1"/>
</dbReference>
<evidence type="ECO:0008006" key="3">
    <source>
        <dbReference type="Google" id="ProtNLM"/>
    </source>
</evidence>
<dbReference type="Pfam" id="PF07610">
    <property type="entry name" value="DUF1573"/>
    <property type="match status" value="1"/>
</dbReference>
<name>A0A1G8ES74_9FLAO</name>
<dbReference type="STRING" id="702745.SAMN05421818_11246"/>
<accession>A0A1G8ES74</accession>
<dbReference type="Gene3D" id="2.60.40.10">
    <property type="entry name" value="Immunoglobulins"/>
    <property type="match status" value="1"/>
</dbReference>
<organism evidence="1 2">
    <name type="scientific">Myroides phaeus</name>
    <dbReference type="NCBI Taxonomy" id="702745"/>
    <lineage>
        <taxon>Bacteria</taxon>
        <taxon>Pseudomonadati</taxon>
        <taxon>Bacteroidota</taxon>
        <taxon>Flavobacteriia</taxon>
        <taxon>Flavobacteriales</taxon>
        <taxon>Flavobacteriaceae</taxon>
        <taxon>Myroides</taxon>
    </lineage>
</organism>
<evidence type="ECO:0000313" key="1">
    <source>
        <dbReference type="EMBL" id="SDH72700.1"/>
    </source>
</evidence>
<dbReference type="Proteomes" id="UP000243588">
    <property type="component" value="Unassembled WGS sequence"/>
</dbReference>
<dbReference type="PANTHER" id="PTHR37833:SF1">
    <property type="entry name" value="SIGNAL PEPTIDE PROTEIN"/>
    <property type="match status" value="1"/>
</dbReference>